<protein>
    <submittedName>
        <fullName evidence="3">Uncharacterized protein</fullName>
    </submittedName>
</protein>
<gene>
    <name evidence="3" type="ORF">DdX_17159</name>
</gene>
<evidence type="ECO:0000256" key="1">
    <source>
        <dbReference type="SAM" id="Coils"/>
    </source>
</evidence>
<dbReference type="Proteomes" id="UP001201812">
    <property type="component" value="Unassembled WGS sequence"/>
</dbReference>
<organism evidence="3 4">
    <name type="scientific">Ditylenchus destructor</name>
    <dbReference type="NCBI Taxonomy" id="166010"/>
    <lineage>
        <taxon>Eukaryota</taxon>
        <taxon>Metazoa</taxon>
        <taxon>Ecdysozoa</taxon>
        <taxon>Nematoda</taxon>
        <taxon>Chromadorea</taxon>
        <taxon>Rhabditida</taxon>
        <taxon>Tylenchina</taxon>
        <taxon>Tylenchomorpha</taxon>
        <taxon>Sphaerularioidea</taxon>
        <taxon>Anguinidae</taxon>
        <taxon>Anguininae</taxon>
        <taxon>Ditylenchus</taxon>
    </lineage>
</organism>
<reference evidence="3" key="1">
    <citation type="submission" date="2022-01" db="EMBL/GenBank/DDBJ databases">
        <title>Genome Sequence Resource for Two Populations of Ditylenchus destructor, the Migratory Endoparasitic Phytonematode.</title>
        <authorList>
            <person name="Zhang H."/>
            <person name="Lin R."/>
            <person name="Xie B."/>
        </authorList>
    </citation>
    <scope>NUCLEOTIDE SEQUENCE</scope>
    <source>
        <strain evidence="3">BazhouSP</strain>
    </source>
</reference>
<evidence type="ECO:0000256" key="2">
    <source>
        <dbReference type="SAM" id="MobiDB-lite"/>
    </source>
</evidence>
<keyword evidence="1" id="KW-0175">Coiled coil</keyword>
<accession>A0AAD4MNK1</accession>
<proteinExistence type="predicted"/>
<feature type="compositionally biased region" description="Polar residues" evidence="2">
    <location>
        <begin position="255"/>
        <end position="264"/>
    </location>
</feature>
<dbReference type="EMBL" id="JAKKPZ010000170">
    <property type="protein sequence ID" value="KAI1699704.1"/>
    <property type="molecule type" value="Genomic_DNA"/>
</dbReference>
<dbReference type="AlphaFoldDB" id="A0AAD4MNK1"/>
<evidence type="ECO:0000313" key="3">
    <source>
        <dbReference type="EMBL" id="KAI1699704.1"/>
    </source>
</evidence>
<feature type="region of interest" description="Disordered" evidence="2">
    <location>
        <begin position="243"/>
        <end position="264"/>
    </location>
</feature>
<sequence length="264" mass="31554">MERQLLLSSQVNYKLLKRKFGELSQARENDRKFAQRESRLNLAQQRHFHVEIGDLRRFVRSLVEELAAERDYRAELFEDFKAKALSEIHEMYRSELEAVVRNSEESRKQCEKLLEMNRKLGDECERLRIEAFEAEIMDGKELEVSLMDVRQEEMDIKLEYSQSEIKRLEATVKQLEIRFSSQKKIVTELRYLLMEEEKKSASVIESLSAELEDKQNEINELRTHYRSLLSRMKKLISKQREERQNMLRDNESTHVRNANGYNSE</sequence>
<name>A0AAD4MNK1_9BILA</name>
<keyword evidence="4" id="KW-1185">Reference proteome</keyword>
<comment type="caution">
    <text evidence="3">The sequence shown here is derived from an EMBL/GenBank/DDBJ whole genome shotgun (WGS) entry which is preliminary data.</text>
</comment>
<feature type="compositionally biased region" description="Basic and acidic residues" evidence="2">
    <location>
        <begin position="243"/>
        <end position="254"/>
    </location>
</feature>
<evidence type="ECO:0000313" key="4">
    <source>
        <dbReference type="Proteomes" id="UP001201812"/>
    </source>
</evidence>
<feature type="coiled-coil region" evidence="1">
    <location>
        <begin position="93"/>
        <end position="130"/>
    </location>
</feature>